<keyword evidence="2" id="KW-0853">WD repeat</keyword>
<organism evidence="4 5">
    <name type="scientific">Cotesia typhae</name>
    <dbReference type="NCBI Taxonomy" id="2053667"/>
    <lineage>
        <taxon>Eukaryota</taxon>
        <taxon>Metazoa</taxon>
        <taxon>Ecdysozoa</taxon>
        <taxon>Arthropoda</taxon>
        <taxon>Hexapoda</taxon>
        <taxon>Insecta</taxon>
        <taxon>Pterygota</taxon>
        <taxon>Neoptera</taxon>
        <taxon>Endopterygota</taxon>
        <taxon>Hymenoptera</taxon>
        <taxon>Apocrita</taxon>
        <taxon>Ichneumonoidea</taxon>
        <taxon>Braconidae</taxon>
        <taxon>Microgastrinae</taxon>
        <taxon>Cotesia</taxon>
    </lineage>
</organism>
<dbReference type="GO" id="GO:0045503">
    <property type="term" value="F:dynein light chain binding"/>
    <property type="evidence" value="ECO:0007669"/>
    <property type="project" value="TreeGrafter"/>
</dbReference>
<dbReference type="GO" id="GO:0045504">
    <property type="term" value="F:dynein heavy chain binding"/>
    <property type="evidence" value="ECO:0007669"/>
    <property type="project" value="TreeGrafter"/>
</dbReference>
<dbReference type="AlphaFoldDB" id="A0A8J5QS99"/>
<dbReference type="GO" id="GO:0005868">
    <property type="term" value="C:cytoplasmic dynein complex"/>
    <property type="evidence" value="ECO:0007669"/>
    <property type="project" value="TreeGrafter"/>
</dbReference>
<dbReference type="InterPro" id="IPR001680">
    <property type="entry name" value="WD40_rpt"/>
</dbReference>
<evidence type="ECO:0000256" key="2">
    <source>
        <dbReference type="ARBA" id="ARBA00022574"/>
    </source>
</evidence>
<reference evidence="4" key="1">
    <citation type="submission" date="2020-03" db="EMBL/GenBank/DDBJ databases">
        <authorList>
            <person name="Chebbi M.A."/>
            <person name="Drezen J.M."/>
        </authorList>
    </citation>
    <scope>NUCLEOTIDE SEQUENCE</scope>
    <source>
        <tissue evidence="4">Whole body</tissue>
    </source>
</reference>
<dbReference type="GO" id="GO:0042073">
    <property type="term" value="P:intraciliary transport"/>
    <property type="evidence" value="ECO:0007669"/>
    <property type="project" value="TreeGrafter"/>
</dbReference>
<evidence type="ECO:0000256" key="3">
    <source>
        <dbReference type="ARBA" id="ARBA00022737"/>
    </source>
</evidence>
<evidence type="ECO:0000313" key="4">
    <source>
        <dbReference type="EMBL" id="KAG8034017.1"/>
    </source>
</evidence>
<keyword evidence="5" id="KW-1185">Reference proteome</keyword>
<evidence type="ECO:0000313" key="5">
    <source>
        <dbReference type="Proteomes" id="UP000729913"/>
    </source>
</evidence>
<keyword evidence="1" id="KW-0963">Cytoplasm</keyword>
<gene>
    <name evidence="4" type="ORF">G9C98_008498</name>
</gene>
<proteinExistence type="predicted"/>
<dbReference type="SMART" id="SM00320">
    <property type="entry name" value="WD40"/>
    <property type="match status" value="5"/>
</dbReference>
<accession>A0A8J5QS99</accession>
<dbReference type="PANTHER" id="PTHR12442:SF26">
    <property type="entry name" value="CYTOPLASMIC DYNEIN 2 INTERMEDIATE CHAIN 2"/>
    <property type="match status" value="1"/>
</dbReference>
<dbReference type="GO" id="GO:0097014">
    <property type="term" value="C:ciliary plasm"/>
    <property type="evidence" value="ECO:0007669"/>
    <property type="project" value="TreeGrafter"/>
</dbReference>
<evidence type="ECO:0000256" key="1">
    <source>
        <dbReference type="ARBA" id="ARBA00022490"/>
    </source>
</evidence>
<dbReference type="EMBL" id="JAAOIC020000072">
    <property type="protein sequence ID" value="KAG8034017.1"/>
    <property type="molecule type" value="Genomic_DNA"/>
</dbReference>
<keyword evidence="3" id="KW-0677">Repeat</keyword>
<dbReference type="PANTHER" id="PTHR12442">
    <property type="entry name" value="DYNEIN INTERMEDIATE CHAIN"/>
    <property type="match status" value="1"/>
</dbReference>
<protein>
    <recommendedName>
        <fullName evidence="6">WD repeat-containing protein 34-like</fullName>
    </recommendedName>
</protein>
<comment type="caution">
    <text evidence="4">The sequence shown here is derived from an EMBL/GenBank/DDBJ whole genome shotgun (WGS) entry which is preliminary data.</text>
</comment>
<dbReference type="OrthoDB" id="445052at2759"/>
<dbReference type="InterPro" id="IPR050687">
    <property type="entry name" value="Dynein_IC"/>
</dbReference>
<sequence length="433" mass="48654">MFTDKSNNAEYFSSTITTESEKSCQSLQTDDLIYKNKNVQSNVQHSVETQTEAENQPKDIAIDYEKLSAFLKKVTPKVLEALDEIYDNHTINSYEPIGSRTLAVAYSNNHTAWCDHQSRIKFYNLERNDDKLHQEAAKNYETNSCVTCLSFHPIEPSIIAAGLFNGDVLLWNIADTLSQSLSITVHNDVVTSLMWRRTTINTDSSMLITTSADGFIYINKLIDNFTNSKLQNWFKIIKEHNPAENSRPPSASGRHERTFEPGLSITCLDISYKNNEIFIVGTLCGGLYKCSFNATTPVQGDNTLIDPVIDEYERCDGSIVDLKCLDTQDIFVVSNSNKEIRIFNVTEMTLTRIINVEFTVTGLGCISNVIVCYGADDTIKFFNTSGKICELKIKCQNNFISSMNLSVKRDTIAIGDVLGNLEVWKIPPQTSIN</sequence>
<dbReference type="Proteomes" id="UP000729913">
    <property type="component" value="Unassembled WGS sequence"/>
</dbReference>
<name>A0A8J5QS99_9HYME</name>
<reference evidence="4" key="2">
    <citation type="submission" date="2021-04" db="EMBL/GenBank/DDBJ databases">
        <title>Genome-wide patterns of bracovirus chromosomal integration into multiple host tissues during parasitism.</title>
        <authorList>
            <person name="Chebbi M.A.C."/>
        </authorList>
    </citation>
    <scope>NUCLEOTIDE SEQUENCE</scope>
    <source>
        <tissue evidence="4">Whole body</tissue>
    </source>
</reference>
<evidence type="ECO:0008006" key="6">
    <source>
        <dbReference type="Google" id="ProtNLM"/>
    </source>
</evidence>